<dbReference type="PANTHER" id="PTHR10344">
    <property type="entry name" value="THYMIDYLATE KINASE"/>
    <property type="match status" value="1"/>
</dbReference>
<dbReference type="FunFam" id="3.40.50.300:FF:000321">
    <property type="entry name" value="Thymidylate kinase"/>
    <property type="match status" value="1"/>
</dbReference>
<evidence type="ECO:0000256" key="3">
    <source>
        <dbReference type="ARBA" id="ARBA00017144"/>
    </source>
</evidence>
<evidence type="ECO:0000256" key="4">
    <source>
        <dbReference type="ARBA" id="ARBA00022679"/>
    </source>
</evidence>
<feature type="binding site" evidence="11">
    <location>
        <begin position="11"/>
        <end position="18"/>
    </location>
    <ligand>
        <name>ATP</name>
        <dbReference type="ChEBI" id="CHEBI:30616"/>
    </ligand>
</feature>
<dbReference type="PROSITE" id="PS01331">
    <property type="entry name" value="THYMIDYLATE_KINASE"/>
    <property type="match status" value="1"/>
</dbReference>
<dbReference type="InterPro" id="IPR018094">
    <property type="entry name" value="Thymidylate_kinase"/>
</dbReference>
<dbReference type="GO" id="GO:0006227">
    <property type="term" value="P:dUDP biosynthetic process"/>
    <property type="evidence" value="ECO:0007669"/>
    <property type="project" value="TreeGrafter"/>
</dbReference>
<evidence type="ECO:0000256" key="11">
    <source>
        <dbReference type="HAMAP-Rule" id="MF_00165"/>
    </source>
</evidence>
<evidence type="ECO:0000256" key="7">
    <source>
        <dbReference type="ARBA" id="ARBA00022777"/>
    </source>
</evidence>
<comment type="function">
    <text evidence="11">Phosphorylation of dTMP to form dTDP in both de novo and salvage pathways of dTTP synthesis.</text>
</comment>
<keyword evidence="4 11" id="KW-0808">Transferase</keyword>
<dbReference type="Proteomes" id="UP000285648">
    <property type="component" value="Unassembled WGS sequence"/>
</dbReference>
<evidence type="ECO:0000256" key="5">
    <source>
        <dbReference type="ARBA" id="ARBA00022727"/>
    </source>
</evidence>
<comment type="catalytic activity">
    <reaction evidence="10 11">
        <text>dTMP + ATP = dTDP + ADP</text>
        <dbReference type="Rhea" id="RHEA:13517"/>
        <dbReference type="ChEBI" id="CHEBI:30616"/>
        <dbReference type="ChEBI" id="CHEBI:58369"/>
        <dbReference type="ChEBI" id="CHEBI:63528"/>
        <dbReference type="ChEBI" id="CHEBI:456216"/>
        <dbReference type="EC" id="2.7.4.9"/>
    </reaction>
</comment>
<comment type="caution">
    <text evidence="13">The sequence shown here is derived from an EMBL/GenBank/DDBJ whole genome shotgun (WGS) entry which is preliminary data.</text>
</comment>
<dbReference type="EC" id="2.7.4.9" evidence="2 11"/>
<evidence type="ECO:0000256" key="2">
    <source>
        <dbReference type="ARBA" id="ARBA00012980"/>
    </source>
</evidence>
<keyword evidence="14" id="KW-1185">Reference proteome</keyword>
<evidence type="ECO:0000313" key="14">
    <source>
        <dbReference type="Proteomes" id="UP000285648"/>
    </source>
</evidence>
<dbReference type="Pfam" id="PF02223">
    <property type="entry name" value="Thymidylate_kin"/>
    <property type="match status" value="1"/>
</dbReference>
<keyword evidence="6 11" id="KW-0547">Nucleotide-binding</keyword>
<keyword evidence="8 11" id="KW-0067">ATP-binding</keyword>
<keyword evidence="5 11" id="KW-0545">Nucleotide biosynthesis</keyword>
<dbReference type="SUPFAM" id="SSF52540">
    <property type="entry name" value="P-loop containing nucleoside triphosphate hydrolases"/>
    <property type="match status" value="1"/>
</dbReference>
<evidence type="ECO:0000256" key="6">
    <source>
        <dbReference type="ARBA" id="ARBA00022741"/>
    </source>
</evidence>
<dbReference type="GO" id="GO:0005524">
    <property type="term" value="F:ATP binding"/>
    <property type="evidence" value="ECO:0007669"/>
    <property type="project" value="UniProtKB-UniRule"/>
</dbReference>
<dbReference type="GO" id="GO:0006233">
    <property type="term" value="P:dTDP biosynthetic process"/>
    <property type="evidence" value="ECO:0007669"/>
    <property type="project" value="InterPro"/>
</dbReference>
<reference evidence="13 14" key="1">
    <citation type="submission" date="2016-09" db="EMBL/GenBank/DDBJ databases">
        <authorList>
            <person name="Doonan J."/>
            <person name="Pachebat J.A."/>
            <person name="Golyshin P.N."/>
            <person name="Denman S."/>
            <person name="Mcdonald J.E."/>
        </authorList>
    </citation>
    <scope>NUCLEOTIDE SEQUENCE [LARGE SCALE GENOMIC DNA]</scope>
    <source>
        <strain evidence="13 14">NCPPB 3934</strain>
    </source>
</reference>
<dbReference type="GO" id="GO:0004798">
    <property type="term" value="F:dTMP kinase activity"/>
    <property type="evidence" value="ECO:0007669"/>
    <property type="project" value="UniProtKB-UniRule"/>
</dbReference>
<dbReference type="OrthoDB" id="9774907at2"/>
<proteinExistence type="inferred from homology"/>
<sequence>MNNSKFIVLEGLEGAGKTSARNIVVETLRAHGVHNVIFTREPGGTPLAEKLRELIKQGMADERVTDKAEILMLYAARVQLVENVIKPALAQGSWVVGDRHDLSSQAYQGGGRGIDQQLLLSLRDTVLGDFRPDLTLYLDLPPAVGLQRARQRGELDRIEQESFAFFERARARYQSLAAEDSSIVTIDADQPIEKVSTDIQAALQQWLQCQGLHPQALAQDRT</sequence>
<dbReference type="InterPro" id="IPR039430">
    <property type="entry name" value="Thymidylate_kin-like_dom"/>
</dbReference>
<evidence type="ECO:0000256" key="1">
    <source>
        <dbReference type="ARBA" id="ARBA00009776"/>
    </source>
</evidence>
<accession>A0A421DS47</accession>
<comment type="similarity">
    <text evidence="1 11">Belongs to the thymidylate kinase family.</text>
</comment>
<dbReference type="NCBIfam" id="TIGR00041">
    <property type="entry name" value="DTMP_kinase"/>
    <property type="match status" value="1"/>
</dbReference>
<dbReference type="GO" id="GO:0005829">
    <property type="term" value="C:cytosol"/>
    <property type="evidence" value="ECO:0007669"/>
    <property type="project" value="TreeGrafter"/>
</dbReference>
<dbReference type="Gene3D" id="3.40.50.300">
    <property type="entry name" value="P-loop containing nucleotide triphosphate hydrolases"/>
    <property type="match status" value="1"/>
</dbReference>
<dbReference type="RefSeq" id="WP_121573905.1">
    <property type="nucleotide sequence ID" value="NZ_MJLZ01000005.1"/>
</dbReference>
<dbReference type="InterPro" id="IPR027417">
    <property type="entry name" value="P-loop_NTPase"/>
</dbReference>
<feature type="domain" description="Thymidylate kinase-like" evidence="12">
    <location>
        <begin position="9"/>
        <end position="199"/>
    </location>
</feature>
<organism evidence="13 14">
    <name type="scientific">Brenneria alni</name>
    <dbReference type="NCBI Taxonomy" id="71656"/>
    <lineage>
        <taxon>Bacteria</taxon>
        <taxon>Pseudomonadati</taxon>
        <taxon>Pseudomonadota</taxon>
        <taxon>Gammaproteobacteria</taxon>
        <taxon>Enterobacterales</taxon>
        <taxon>Pectobacteriaceae</taxon>
        <taxon>Brenneria</taxon>
    </lineage>
</organism>
<keyword evidence="7 11" id="KW-0418">Kinase</keyword>
<dbReference type="CDD" id="cd01672">
    <property type="entry name" value="TMPK"/>
    <property type="match status" value="1"/>
</dbReference>
<evidence type="ECO:0000259" key="12">
    <source>
        <dbReference type="Pfam" id="PF02223"/>
    </source>
</evidence>
<evidence type="ECO:0000256" key="8">
    <source>
        <dbReference type="ARBA" id="ARBA00022840"/>
    </source>
</evidence>
<gene>
    <name evidence="11" type="primary">tmk</name>
    <name evidence="13" type="ORF">BIY29_04085</name>
</gene>
<evidence type="ECO:0000256" key="9">
    <source>
        <dbReference type="ARBA" id="ARBA00029962"/>
    </source>
</evidence>
<dbReference type="PANTHER" id="PTHR10344:SF4">
    <property type="entry name" value="UMP-CMP KINASE 2, MITOCHONDRIAL"/>
    <property type="match status" value="1"/>
</dbReference>
<dbReference type="GO" id="GO:0006235">
    <property type="term" value="P:dTTP biosynthetic process"/>
    <property type="evidence" value="ECO:0007669"/>
    <property type="project" value="UniProtKB-UniRule"/>
</dbReference>
<protein>
    <recommendedName>
        <fullName evidence="3 11">Thymidylate kinase</fullName>
        <ecNumber evidence="2 11">2.7.4.9</ecNumber>
    </recommendedName>
    <alternativeName>
        <fullName evidence="9 11">dTMP kinase</fullName>
    </alternativeName>
</protein>
<evidence type="ECO:0000256" key="10">
    <source>
        <dbReference type="ARBA" id="ARBA00048743"/>
    </source>
</evidence>
<dbReference type="EMBL" id="MJLZ01000005">
    <property type="protein sequence ID" value="RLM27084.1"/>
    <property type="molecule type" value="Genomic_DNA"/>
</dbReference>
<name>A0A421DS47_9GAMM</name>
<dbReference type="AlphaFoldDB" id="A0A421DS47"/>
<dbReference type="InterPro" id="IPR018095">
    <property type="entry name" value="Thymidylate_kin_CS"/>
</dbReference>
<evidence type="ECO:0000313" key="13">
    <source>
        <dbReference type="EMBL" id="RLM27084.1"/>
    </source>
</evidence>
<dbReference type="HAMAP" id="MF_00165">
    <property type="entry name" value="Thymidylate_kinase"/>
    <property type="match status" value="1"/>
</dbReference>